<dbReference type="PANTHER" id="PTHR11999">
    <property type="entry name" value="GROUP II PYRIDOXAL-5-PHOSPHATE DECARBOXYLASE"/>
    <property type="match status" value="1"/>
</dbReference>
<dbReference type="InterPro" id="IPR015424">
    <property type="entry name" value="PyrdxlP-dep_Trfase"/>
</dbReference>
<reference evidence="8" key="1">
    <citation type="journal article" date="2020" name="Stud. Mycol.">
        <title>101 Dothideomycetes genomes: a test case for predicting lifestyles and emergence of pathogens.</title>
        <authorList>
            <person name="Haridas S."/>
            <person name="Albert R."/>
            <person name="Binder M."/>
            <person name="Bloem J."/>
            <person name="Labutti K."/>
            <person name="Salamov A."/>
            <person name="Andreopoulos B."/>
            <person name="Baker S."/>
            <person name="Barry K."/>
            <person name="Bills G."/>
            <person name="Bluhm B."/>
            <person name="Cannon C."/>
            <person name="Castanera R."/>
            <person name="Culley D."/>
            <person name="Daum C."/>
            <person name="Ezra D."/>
            <person name="Gonzalez J."/>
            <person name="Henrissat B."/>
            <person name="Kuo A."/>
            <person name="Liang C."/>
            <person name="Lipzen A."/>
            <person name="Lutzoni F."/>
            <person name="Magnuson J."/>
            <person name="Mondo S."/>
            <person name="Nolan M."/>
            <person name="Ohm R."/>
            <person name="Pangilinan J."/>
            <person name="Park H.-J."/>
            <person name="Ramirez L."/>
            <person name="Alfaro M."/>
            <person name="Sun H."/>
            <person name="Tritt A."/>
            <person name="Yoshinaga Y."/>
            <person name="Zwiers L.-H."/>
            <person name="Turgeon B."/>
            <person name="Goodwin S."/>
            <person name="Spatafora J."/>
            <person name="Crous P."/>
            <person name="Grigoriev I."/>
        </authorList>
    </citation>
    <scope>NUCLEOTIDE SEQUENCE</scope>
    <source>
        <strain evidence="8">CBS 480.64</strain>
    </source>
</reference>
<dbReference type="Proteomes" id="UP000799421">
    <property type="component" value="Unassembled WGS sequence"/>
</dbReference>
<keyword evidence="5 7" id="KW-0456">Lyase</keyword>
<comment type="cofactor">
    <cofactor evidence="1 6 7">
        <name>pyridoxal 5'-phosphate</name>
        <dbReference type="ChEBI" id="CHEBI:597326"/>
    </cofactor>
</comment>
<dbReference type="GO" id="GO:0006520">
    <property type="term" value="P:amino acid metabolic process"/>
    <property type="evidence" value="ECO:0007669"/>
    <property type="project" value="InterPro"/>
</dbReference>
<organism evidence="8 9">
    <name type="scientific">Piedraia hortae CBS 480.64</name>
    <dbReference type="NCBI Taxonomy" id="1314780"/>
    <lineage>
        <taxon>Eukaryota</taxon>
        <taxon>Fungi</taxon>
        <taxon>Dikarya</taxon>
        <taxon>Ascomycota</taxon>
        <taxon>Pezizomycotina</taxon>
        <taxon>Dothideomycetes</taxon>
        <taxon>Dothideomycetidae</taxon>
        <taxon>Capnodiales</taxon>
        <taxon>Piedraiaceae</taxon>
        <taxon>Piedraia</taxon>
    </lineage>
</organism>
<dbReference type="Pfam" id="PF00282">
    <property type="entry name" value="Pyridoxal_deC"/>
    <property type="match status" value="1"/>
</dbReference>
<evidence type="ECO:0000256" key="5">
    <source>
        <dbReference type="ARBA" id="ARBA00023239"/>
    </source>
</evidence>
<evidence type="ECO:0000256" key="4">
    <source>
        <dbReference type="ARBA" id="ARBA00022898"/>
    </source>
</evidence>
<dbReference type="Gene3D" id="3.90.1150.10">
    <property type="entry name" value="Aspartate Aminotransferase, domain 1"/>
    <property type="match status" value="1"/>
</dbReference>
<evidence type="ECO:0000256" key="2">
    <source>
        <dbReference type="ARBA" id="ARBA00009533"/>
    </source>
</evidence>
<dbReference type="EMBL" id="MU005962">
    <property type="protein sequence ID" value="KAF2863231.1"/>
    <property type="molecule type" value="Genomic_DNA"/>
</dbReference>
<accession>A0A6A7C6U6</accession>
<evidence type="ECO:0008006" key="10">
    <source>
        <dbReference type="Google" id="ProtNLM"/>
    </source>
</evidence>
<dbReference type="InterPro" id="IPR010977">
    <property type="entry name" value="Aromatic_deC"/>
</dbReference>
<dbReference type="GO" id="GO:0019752">
    <property type="term" value="P:carboxylic acid metabolic process"/>
    <property type="evidence" value="ECO:0007669"/>
    <property type="project" value="InterPro"/>
</dbReference>
<keyword evidence="3" id="KW-0210">Decarboxylase</keyword>
<evidence type="ECO:0000313" key="8">
    <source>
        <dbReference type="EMBL" id="KAF2863231.1"/>
    </source>
</evidence>
<evidence type="ECO:0000256" key="6">
    <source>
        <dbReference type="PIRSR" id="PIRSR602129-50"/>
    </source>
</evidence>
<dbReference type="SUPFAM" id="SSF53383">
    <property type="entry name" value="PLP-dependent transferases"/>
    <property type="match status" value="1"/>
</dbReference>
<dbReference type="Gene3D" id="1.20.1340.10">
    <property type="entry name" value="dopa decarboxylase, N-terminal domain"/>
    <property type="match status" value="1"/>
</dbReference>
<dbReference type="GO" id="GO:0030170">
    <property type="term" value="F:pyridoxal phosphate binding"/>
    <property type="evidence" value="ECO:0007669"/>
    <property type="project" value="InterPro"/>
</dbReference>
<protein>
    <recommendedName>
        <fullName evidence="10">Aromatic-L-amino-acid decarboxylase</fullName>
    </recommendedName>
</protein>
<dbReference type="AlphaFoldDB" id="A0A6A7C6U6"/>
<keyword evidence="9" id="KW-1185">Reference proteome</keyword>
<dbReference type="GO" id="GO:0016831">
    <property type="term" value="F:carboxy-lyase activity"/>
    <property type="evidence" value="ECO:0007669"/>
    <property type="project" value="UniProtKB-KW"/>
</dbReference>
<name>A0A6A7C6U6_9PEZI</name>
<dbReference type="InterPro" id="IPR015421">
    <property type="entry name" value="PyrdxlP-dep_Trfase_major"/>
</dbReference>
<dbReference type="InterPro" id="IPR015422">
    <property type="entry name" value="PyrdxlP-dep_Trfase_small"/>
</dbReference>
<feature type="modified residue" description="N6-(pyridoxal phosphate)lysine" evidence="6">
    <location>
        <position position="326"/>
    </location>
</feature>
<dbReference type="PRINTS" id="PR00800">
    <property type="entry name" value="YHDCRBOXLASE"/>
</dbReference>
<dbReference type="PANTHER" id="PTHR11999:SF70">
    <property type="entry name" value="MIP05841P"/>
    <property type="match status" value="1"/>
</dbReference>
<evidence type="ECO:0000256" key="1">
    <source>
        <dbReference type="ARBA" id="ARBA00001933"/>
    </source>
</evidence>
<sequence length="504" mass="56789">MSTYPRDKRKISPLGMTGEQFIAAGQSSIEQIEKYYSTIAKRPVLPSISPGYLQKILPDEAPFHGEDWETIVKDLEGKIMPGMTHWQHPKFMAFFPSSSTYPAILGEMWSAALNLPAFNWICSPAVTELETITMDWLAKILCLPETFLSKSEGGGVIQGTASEAIVTVMVAARERYIRRQLEREGITGEEAIEDRSCELRGKLVAFGSEQAHSSTKKGAIVAGLRFRSIKVEESNDYEMEGQHVLAKLDEAAKKGLLPCYLNVSIGTTNTCAIDDLKEIAKVLKKYPDVWVHCDAAHAGAALCLPEYQYLSSLLSYCDSFDLNLHKWLLVNFDASCLFVQHRKDLINTFSIAPAYLQNTYSSSGLVTDYRDWSIPLGRRFRALKIWFVLRTWGIDGLRKHVEYHIALGELFAELLRTRSDLFSILTTPRFALTVFTVRKNNELTKKVLEKVEEEKEYFLTSSTIGDTFAIRVVSANPMAEEKYVRDLFEKFVKNTEAVLGEAKA</sequence>
<dbReference type="OrthoDB" id="639767at2759"/>
<comment type="similarity">
    <text evidence="2 7">Belongs to the group II decarboxylase family.</text>
</comment>
<evidence type="ECO:0000313" key="9">
    <source>
        <dbReference type="Proteomes" id="UP000799421"/>
    </source>
</evidence>
<evidence type="ECO:0000256" key="3">
    <source>
        <dbReference type="ARBA" id="ARBA00022793"/>
    </source>
</evidence>
<keyword evidence="4 6" id="KW-0663">Pyridoxal phosphate</keyword>
<gene>
    <name evidence="8" type="ORF">K470DRAFT_255347</name>
</gene>
<dbReference type="Gene3D" id="3.40.640.10">
    <property type="entry name" value="Type I PLP-dependent aspartate aminotransferase-like (Major domain)"/>
    <property type="match status" value="1"/>
</dbReference>
<proteinExistence type="inferred from homology"/>
<dbReference type="GO" id="GO:0005737">
    <property type="term" value="C:cytoplasm"/>
    <property type="evidence" value="ECO:0007669"/>
    <property type="project" value="TreeGrafter"/>
</dbReference>
<evidence type="ECO:0000256" key="7">
    <source>
        <dbReference type="RuleBase" id="RU000382"/>
    </source>
</evidence>
<dbReference type="InterPro" id="IPR002129">
    <property type="entry name" value="PyrdxlP-dep_de-COase"/>
</dbReference>